<evidence type="ECO:0000313" key="3">
    <source>
        <dbReference type="Proteomes" id="UP000094936"/>
    </source>
</evidence>
<dbReference type="AlphaFoldDB" id="A0A1C3ESA1"/>
<evidence type="ECO:0000313" key="2">
    <source>
        <dbReference type="EMBL" id="ODA36085.1"/>
    </source>
</evidence>
<proteinExistence type="predicted"/>
<keyword evidence="3" id="KW-1185">Reference proteome</keyword>
<dbReference type="Pfam" id="PF04964">
    <property type="entry name" value="Flp_Fap"/>
    <property type="match status" value="1"/>
</dbReference>
<dbReference type="EMBL" id="LYBM01000001">
    <property type="protein sequence ID" value="ODA36085.1"/>
    <property type="molecule type" value="Genomic_DNA"/>
</dbReference>
<reference evidence="2 3" key="1">
    <citation type="submission" date="2016-05" db="EMBL/GenBank/DDBJ databases">
        <title>Genomic Taxonomy of the Vibrionaceae.</title>
        <authorList>
            <person name="Gomez-Gil B."/>
            <person name="Enciso-Ibarra J."/>
        </authorList>
    </citation>
    <scope>NUCLEOTIDE SEQUENCE [LARGE SCALE GENOMIC DNA]</scope>
    <source>
        <strain evidence="2 3">CAIM 1920</strain>
    </source>
</reference>
<evidence type="ECO:0008006" key="4">
    <source>
        <dbReference type="Google" id="ProtNLM"/>
    </source>
</evidence>
<gene>
    <name evidence="2" type="ORF">A8L45_00320</name>
</gene>
<keyword evidence="1" id="KW-0472">Membrane</keyword>
<sequence>MLTKLVAQTQAFLYSYKNDERGVTAVEYGLIAVAMATALALIFSADGNFVSKLVKAFEAIGNTLSPS</sequence>
<evidence type="ECO:0000256" key="1">
    <source>
        <dbReference type="SAM" id="Phobius"/>
    </source>
</evidence>
<keyword evidence="1" id="KW-0812">Transmembrane</keyword>
<protein>
    <recommendedName>
        <fullName evidence="4">Pilus assembly protein</fullName>
    </recommendedName>
</protein>
<dbReference type="InterPro" id="IPR007047">
    <property type="entry name" value="Flp_Fap"/>
</dbReference>
<dbReference type="OrthoDB" id="5690605at2"/>
<name>A0A1C3ESA1_9GAMM</name>
<keyword evidence="1" id="KW-1133">Transmembrane helix</keyword>
<dbReference type="Proteomes" id="UP000094936">
    <property type="component" value="Unassembled WGS sequence"/>
</dbReference>
<dbReference type="RefSeq" id="WP_068898033.1">
    <property type="nucleotide sequence ID" value="NZ_JBHUIF010000002.1"/>
</dbReference>
<comment type="caution">
    <text evidence="2">The sequence shown here is derived from an EMBL/GenBank/DDBJ whole genome shotgun (WGS) entry which is preliminary data.</text>
</comment>
<dbReference type="STRING" id="1080227.A8L45_00320"/>
<organism evidence="2 3">
    <name type="scientific">Veronia pacifica</name>
    <dbReference type="NCBI Taxonomy" id="1080227"/>
    <lineage>
        <taxon>Bacteria</taxon>
        <taxon>Pseudomonadati</taxon>
        <taxon>Pseudomonadota</taxon>
        <taxon>Gammaproteobacteria</taxon>
        <taxon>Vibrionales</taxon>
        <taxon>Vibrionaceae</taxon>
        <taxon>Veronia</taxon>
    </lineage>
</organism>
<feature type="transmembrane region" description="Helical" evidence="1">
    <location>
        <begin position="25"/>
        <end position="45"/>
    </location>
</feature>
<accession>A0A1C3ESA1</accession>